<dbReference type="InterPro" id="IPR036508">
    <property type="entry name" value="Chitin-bd_dom_sf"/>
</dbReference>
<dbReference type="AlphaFoldDB" id="A0A8J2RHX9"/>
<feature type="domain" description="Chitin-binding type-2" evidence="12">
    <location>
        <begin position="418"/>
        <end position="474"/>
    </location>
</feature>
<evidence type="ECO:0000256" key="8">
    <source>
        <dbReference type="ARBA" id="ARBA00023157"/>
    </source>
</evidence>
<comment type="caution">
    <text evidence="14">The sequence shown here is derived from an EMBL/GenBank/DDBJ whole genome shotgun (WGS) entry which is preliminary data.</text>
</comment>
<evidence type="ECO:0000259" key="12">
    <source>
        <dbReference type="PROSITE" id="PS50940"/>
    </source>
</evidence>
<dbReference type="InterPro" id="IPR050314">
    <property type="entry name" value="Glycosyl_Hydrlase_18"/>
</dbReference>
<dbReference type="InterPro" id="IPR001223">
    <property type="entry name" value="Glyco_hydro18_cat"/>
</dbReference>
<dbReference type="FunFam" id="3.10.50.10:FF:000004">
    <property type="entry name" value="Chitinase 5"/>
    <property type="match status" value="1"/>
</dbReference>
<evidence type="ECO:0000256" key="10">
    <source>
        <dbReference type="ARBA" id="ARBA00023326"/>
    </source>
</evidence>
<sequence>MWQQTLFVIFALTLQVTLAAQPRESDVNELKNSNTLPDRLAKRVCYFSNWAVYRPGKGSYDIDDIPGEMCTHIIYSFCGVSNVTWGVLVLDQERDIDNGGYAKFVALKNKYPHLKPMLAVGGWGEGGKKYSQMASVPARRQSFVSSVVGWELTAAVPVAKFRLQEGYHVPELCQLLDAIHVMTYDLRGNWVGFADVHSQLYRRPGLDQYAYEKLNVNDGLLLWEEFGCPRDKLVVGTPFYGRTYTLGDPKSTDLGAYIVKWAGGGEPGPFTNASGFMAHYEICVKHLDPADGWVKRYDDVGKVPFTHKDRQWIGYEDEDSLKIKMDFIRARGYGGAMTWAIDMDDFHNLCGKGHHSMMKVIYDGMKDYIVPVPPPMTTTTAVTWWKPWRPDPTKSLDMVHPSTTSRPIETLNPVDVVGMDCNKRSYWPHEKCGKYYWCVQGSPRLLDCPGGSVWNQVEKVCDWPKNTDTSACAL</sequence>
<keyword evidence="7" id="KW-0146">Chitin degradation</keyword>
<evidence type="ECO:0000256" key="9">
    <source>
        <dbReference type="ARBA" id="ARBA00023277"/>
    </source>
</evidence>
<dbReference type="Proteomes" id="UP000789390">
    <property type="component" value="Unassembled WGS sequence"/>
</dbReference>
<dbReference type="InterPro" id="IPR017853">
    <property type="entry name" value="GH"/>
</dbReference>
<dbReference type="GO" id="GO:0008843">
    <property type="term" value="F:endochitinase activity"/>
    <property type="evidence" value="ECO:0007669"/>
    <property type="project" value="UniProtKB-EC"/>
</dbReference>
<keyword evidence="9" id="KW-0119">Carbohydrate metabolism</keyword>
<feature type="signal peptide" evidence="11">
    <location>
        <begin position="1"/>
        <end position="19"/>
    </location>
</feature>
<evidence type="ECO:0000256" key="6">
    <source>
        <dbReference type="ARBA" id="ARBA00022801"/>
    </source>
</evidence>
<protein>
    <recommendedName>
        <fullName evidence="3">chitinase</fullName>
        <ecNumber evidence="3">3.2.1.14</ecNumber>
    </recommendedName>
</protein>
<dbReference type="PANTHER" id="PTHR11177:SF144">
    <property type="entry name" value="CHITINASE 5"/>
    <property type="match status" value="1"/>
</dbReference>
<keyword evidence="4" id="KW-0147">Chitin-binding</keyword>
<dbReference type="GO" id="GO:0006032">
    <property type="term" value="P:chitin catabolic process"/>
    <property type="evidence" value="ECO:0007669"/>
    <property type="project" value="UniProtKB-KW"/>
</dbReference>
<dbReference type="InterPro" id="IPR002557">
    <property type="entry name" value="Chitin-bd_dom"/>
</dbReference>
<keyword evidence="5 11" id="KW-0732">Signal</keyword>
<keyword evidence="10" id="KW-0624">Polysaccharide degradation</keyword>
<comment type="catalytic activity">
    <reaction evidence="1">
        <text>Random endo-hydrolysis of N-acetyl-beta-D-glucosaminide (1-&gt;4)-beta-linkages in chitin and chitodextrins.</text>
        <dbReference type="EC" id="3.2.1.14"/>
    </reaction>
</comment>
<evidence type="ECO:0000256" key="7">
    <source>
        <dbReference type="ARBA" id="ARBA00023024"/>
    </source>
</evidence>
<evidence type="ECO:0000256" key="3">
    <source>
        <dbReference type="ARBA" id="ARBA00012729"/>
    </source>
</evidence>
<name>A0A8J2RHX9_9CRUS</name>
<keyword evidence="8" id="KW-1015">Disulfide bond</keyword>
<keyword evidence="6" id="KW-0378">Hydrolase</keyword>
<evidence type="ECO:0000313" key="14">
    <source>
        <dbReference type="EMBL" id="CAH0099942.1"/>
    </source>
</evidence>
<proteinExistence type="inferred from homology"/>
<dbReference type="SMART" id="SM00636">
    <property type="entry name" value="Glyco_18"/>
    <property type="match status" value="1"/>
</dbReference>
<dbReference type="SUPFAM" id="SSF57625">
    <property type="entry name" value="Invertebrate chitin-binding proteins"/>
    <property type="match status" value="1"/>
</dbReference>
<dbReference type="PROSITE" id="PS50940">
    <property type="entry name" value="CHIT_BIND_II"/>
    <property type="match status" value="1"/>
</dbReference>
<evidence type="ECO:0000256" key="4">
    <source>
        <dbReference type="ARBA" id="ARBA00022669"/>
    </source>
</evidence>
<dbReference type="PROSITE" id="PS51910">
    <property type="entry name" value="GH18_2"/>
    <property type="match status" value="1"/>
</dbReference>
<evidence type="ECO:0000256" key="2">
    <source>
        <dbReference type="ARBA" id="ARBA00009121"/>
    </source>
</evidence>
<dbReference type="Gene3D" id="3.20.20.80">
    <property type="entry name" value="Glycosidases"/>
    <property type="match status" value="2"/>
</dbReference>
<evidence type="ECO:0000259" key="13">
    <source>
        <dbReference type="PROSITE" id="PS51910"/>
    </source>
</evidence>
<dbReference type="EMBL" id="CAKKLH010000027">
    <property type="protein sequence ID" value="CAH0099942.1"/>
    <property type="molecule type" value="Genomic_DNA"/>
</dbReference>
<dbReference type="SUPFAM" id="SSF54556">
    <property type="entry name" value="Chitinase insertion domain"/>
    <property type="match status" value="1"/>
</dbReference>
<dbReference type="OrthoDB" id="73875at2759"/>
<dbReference type="InterPro" id="IPR011583">
    <property type="entry name" value="Chitinase_II/V-like_cat"/>
</dbReference>
<keyword evidence="15" id="KW-1185">Reference proteome</keyword>
<feature type="chain" id="PRO_5035179614" description="chitinase" evidence="11">
    <location>
        <begin position="20"/>
        <end position="474"/>
    </location>
</feature>
<evidence type="ECO:0000256" key="11">
    <source>
        <dbReference type="SAM" id="SignalP"/>
    </source>
</evidence>
<comment type="similarity">
    <text evidence="2">Belongs to the glycosyl hydrolase 18 family. Chitinase class II subfamily.</text>
</comment>
<evidence type="ECO:0000256" key="5">
    <source>
        <dbReference type="ARBA" id="ARBA00022729"/>
    </source>
</evidence>
<dbReference type="PANTHER" id="PTHR11177">
    <property type="entry name" value="CHITINASE"/>
    <property type="match status" value="1"/>
</dbReference>
<dbReference type="GO" id="GO:0008061">
    <property type="term" value="F:chitin binding"/>
    <property type="evidence" value="ECO:0007669"/>
    <property type="project" value="UniProtKB-KW"/>
</dbReference>
<accession>A0A8J2RHX9</accession>
<dbReference type="SUPFAM" id="SSF51445">
    <property type="entry name" value="(Trans)glycosidases"/>
    <property type="match status" value="1"/>
</dbReference>
<dbReference type="Pfam" id="PF01607">
    <property type="entry name" value="CBM_14"/>
    <property type="match status" value="1"/>
</dbReference>
<evidence type="ECO:0000313" key="15">
    <source>
        <dbReference type="Proteomes" id="UP000789390"/>
    </source>
</evidence>
<dbReference type="EC" id="3.2.1.14" evidence="3"/>
<evidence type="ECO:0000256" key="1">
    <source>
        <dbReference type="ARBA" id="ARBA00000822"/>
    </source>
</evidence>
<dbReference type="Gene3D" id="3.10.50.10">
    <property type="match status" value="1"/>
</dbReference>
<feature type="domain" description="GH18" evidence="13">
    <location>
        <begin position="41"/>
        <end position="368"/>
    </location>
</feature>
<dbReference type="Pfam" id="PF00704">
    <property type="entry name" value="Glyco_hydro_18"/>
    <property type="match status" value="2"/>
</dbReference>
<dbReference type="SMART" id="SM00494">
    <property type="entry name" value="ChtBD2"/>
    <property type="match status" value="1"/>
</dbReference>
<dbReference type="Gene3D" id="2.170.140.10">
    <property type="entry name" value="Chitin binding domain"/>
    <property type="match status" value="1"/>
</dbReference>
<dbReference type="GO" id="GO:0000272">
    <property type="term" value="P:polysaccharide catabolic process"/>
    <property type="evidence" value="ECO:0007669"/>
    <property type="project" value="UniProtKB-KW"/>
</dbReference>
<dbReference type="InterPro" id="IPR029070">
    <property type="entry name" value="Chitinase_insertion_sf"/>
</dbReference>
<gene>
    <name evidence="14" type="ORF">DGAL_LOCUS2106</name>
</gene>
<dbReference type="GO" id="GO:0005576">
    <property type="term" value="C:extracellular region"/>
    <property type="evidence" value="ECO:0007669"/>
    <property type="project" value="InterPro"/>
</dbReference>
<organism evidence="14 15">
    <name type="scientific">Daphnia galeata</name>
    <dbReference type="NCBI Taxonomy" id="27404"/>
    <lineage>
        <taxon>Eukaryota</taxon>
        <taxon>Metazoa</taxon>
        <taxon>Ecdysozoa</taxon>
        <taxon>Arthropoda</taxon>
        <taxon>Crustacea</taxon>
        <taxon>Branchiopoda</taxon>
        <taxon>Diplostraca</taxon>
        <taxon>Cladocera</taxon>
        <taxon>Anomopoda</taxon>
        <taxon>Daphniidae</taxon>
        <taxon>Daphnia</taxon>
    </lineage>
</organism>
<reference evidence="14" key="1">
    <citation type="submission" date="2021-11" db="EMBL/GenBank/DDBJ databases">
        <authorList>
            <person name="Schell T."/>
        </authorList>
    </citation>
    <scope>NUCLEOTIDE SEQUENCE</scope>
    <source>
        <strain evidence="14">M5</strain>
    </source>
</reference>